<evidence type="ECO:0000256" key="1">
    <source>
        <dbReference type="SAM" id="MobiDB-lite"/>
    </source>
</evidence>
<evidence type="ECO:0000256" key="2">
    <source>
        <dbReference type="SAM" id="Phobius"/>
    </source>
</evidence>
<proteinExistence type="predicted"/>
<name>A0A6P4CID5_ARADU</name>
<evidence type="ECO:0000313" key="3">
    <source>
        <dbReference type="Proteomes" id="UP000515211"/>
    </source>
</evidence>
<reference evidence="3" key="1">
    <citation type="journal article" date="2016" name="Nat. Genet.">
        <title>The genome sequences of Arachis duranensis and Arachis ipaensis, the diploid ancestors of cultivated peanut.</title>
        <authorList>
            <person name="Bertioli D.J."/>
            <person name="Cannon S.B."/>
            <person name="Froenicke L."/>
            <person name="Huang G."/>
            <person name="Farmer A.D."/>
            <person name="Cannon E.K."/>
            <person name="Liu X."/>
            <person name="Gao D."/>
            <person name="Clevenger J."/>
            <person name="Dash S."/>
            <person name="Ren L."/>
            <person name="Moretzsohn M.C."/>
            <person name="Shirasawa K."/>
            <person name="Huang W."/>
            <person name="Vidigal B."/>
            <person name="Abernathy B."/>
            <person name="Chu Y."/>
            <person name="Niederhuth C.E."/>
            <person name="Umale P."/>
            <person name="Araujo A.C."/>
            <person name="Kozik A."/>
            <person name="Kim K.D."/>
            <person name="Burow M.D."/>
            <person name="Varshney R.K."/>
            <person name="Wang X."/>
            <person name="Zhang X."/>
            <person name="Barkley N."/>
            <person name="Guimaraes P.M."/>
            <person name="Isobe S."/>
            <person name="Guo B."/>
            <person name="Liao B."/>
            <person name="Stalker H.T."/>
            <person name="Schmitz R.J."/>
            <person name="Scheffler B.E."/>
            <person name="Leal-Bertioli S.C."/>
            <person name="Xun X."/>
            <person name="Jackson S.A."/>
            <person name="Michelmore R."/>
            <person name="Ozias-Akins P."/>
        </authorList>
    </citation>
    <scope>NUCLEOTIDE SEQUENCE [LARGE SCALE GENOMIC DNA]</scope>
    <source>
        <strain evidence="3">cv. V14167</strain>
    </source>
</reference>
<dbReference type="AlphaFoldDB" id="A0A6P4CID5"/>
<keyword evidence="2" id="KW-0472">Membrane</keyword>
<dbReference type="RefSeq" id="XP_015952063.3">
    <property type="nucleotide sequence ID" value="XM_016096577.3"/>
</dbReference>
<reference evidence="4" key="2">
    <citation type="submission" date="2025-08" db="UniProtKB">
        <authorList>
            <consortium name="RefSeq"/>
        </authorList>
    </citation>
    <scope>IDENTIFICATION</scope>
    <source>
        <tissue evidence="4">Whole plant</tissue>
    </source>
</reference>
<sequence>MKETLTIPISMARFTSFSWRPSITIPITVAGPLFRRRKQFFSVKPQFLHSPKPQRLLVFAANNEKKEEENNEAVREVEDKEEQKPSGSNGEEEDDKKNFSKERRTIFSLSWNSLFDPDPDNVVALGLTGILTWASVQVLWQLLFISFAILVAAIKYSFIAALLLFILITLL</sequence>
<dbReference type="KEGG" id="adu:107476712"/>
<feature type="transmembrane region" description="Helical" evidence="2">
    <location>
        <begin position="122"/>
        <end position="140"/>
    </location>
</feature>
<accession>A0A6P4CID5</accession>
<feature type="region of interest" description="Disordered" evidence="1">
    <location>
        <begin position="66"/>
        <end position="99"/>
    </location>
</feature>
<feature type="compositionally biased region" description="Basic and acidic residues" evidence="1">
    <location>
        <begin position="66"/>
        <end position="84"/>
    </location>
</feature>
<organism evidence="3 4">
    <name type="scientific">Arachis duranensis</name>
    <name type="common">Wild peanut</name>
    <dbReference type="NCBI Taxonomy" id="130453"/>
    <lineage>
        <taxon>Eukaryota</taxon>
        <taxon>Viridiplantae</taxon>
        <taxon>Streptophyta</taxon>
        <taxon>Embryophyta</taxon>
        <taxon>Tracheophyta</taxon>
        <taxon>Spermatophyta</taxon>
        <taxon>Magnoliopsida</taxon>
        <taxon>eudicotyledons</taxon>
        <taxon>Gunneridae</taxon>
        <taxon>Pentapetalae</taxon>
        <taxon>rosids</taxon>
        <taxon>fabids</taxon>
        <taxon>Fabales</taxon>
        <taxon>Fabaceae</taxon>
        <taxon>Papilionoideae</taxon>
        <taxon>50 kb inversion clade</taxon>
        <taxon>dalbergioids sensu lato</taxon>
        <taxon>Dalbergieae</taxon>
        <taxon>Pterocarpus clade</taxon>
        <taxon>Arachis</taxon>
    </lineage>
</organism>
<gene>
    <name evidence="4" type="primary">LOC107476712</name>
</gene>
<keyword evidence="2" id="KW-0812">Transmembrane</keyword>
<keyword evidence="2" id="KW-1133">Transmembrane helix</keyword>
<dbReference type="PANTHER" id="PTHR36789">
    <property type="entry name" value="TRANSMEMBRANE PROTEIN"/>
    <property type="match status" value="1"/>
</dbReference>
<dbReference type="Proteomes" id="UP000515211">
    <property type="component" value="Chromosome 3"/>
</dbReference>
<dbReference type="PANTHER" id="PTHR36789:SF1">
    <property type="entry name" value="TRANSMEMBRANE PROTEIN"/>
    <property type="match status" value="1"/>
</dbReference>
<keyword evidence="3" id="KW-1185">Reference proteome</keyword>
<evidence type="ECO:0000313" key="4">
    <source>
        <dbReference type="RefSeq" id="XP_015952063.3"/>
    </source>
</evidence>
<dbReference type="GeneID" id="107476712"/>
<feature type="transmembrane region" description="Helical" evidence="2">
    <location>
        <begin position="146"/>
        <end position="170"/>
    </location>
</feature>
<protein>
    <submittedName>
        <fullName evidence="4">Uncharacterized protein LOC107476712</fullName>
    </submittedName>
</protein>